<evidence type="ECO:0000313" key="9">
    <source>
        <dbReference type="RefSeq" id="XP_052746280.1"/>
    </source>
</evidence>
<feature type="domain" description="C2H2-type" evidence="7">
    <location>
        <begin position="326"/>
        <end position="353"/>
    </location>
</feature>
<dbReference type="PROSITE" id="PS50157">
    <property type="entry name" value="ZINC_FINGER_C2H2_2"/>
    <property type="match status" value="5"/>
</dbReference>
<evidence type="ECO:0000256" key="5">
    <source>
        <dbReference type="PROSITE-ProRule" id="PRU00042"/>
    </source>
</evidence>
<feature type="domain" description="C2H2-type" evidence="7">
    <location>
        <begin position="599"/>
        <end position="626"/>
    </location>
</feature>
<evidence type="ECO:0000256" key="6">
    <source>
        <dbReference type="SAM" id="MobiDB-lite"/>
    </source>
</evidence>
<keyword evidence="1" id="KW-0479">Metal-binding</keyword>
<dbReference type="RefSeq" id="XP_052746280.1">
    <property type="nucleotide sequence ID" value="XM_052890320.1"/>
</dbReference>
<feature type="domain" description="C2H2-type" evidence="7">
    <location>
        <begin position="408"/>
        <end position="436"/>
    </location>
</feature>
<dbReference type="Pfam" id="PF12874">
    <property type="entry name" value="zf-met"/>
    <property type="match status" value="1"/>
</dbReference>
<dbReference type="Pfam" id="PF00096">
    <property type="entry name" value="zf-C2H2"/>
    <property type="match status" value="3"/>
</dbReference>
<proteinExistence type="predicted"/>
<protein>
    <submittedName>
        <fullName evidence="9">Zinc finger protein 555</fullName>
    </submittedName>
</protein>
<gene>
    <name evidence="9" type="primary">LOC112056425</name>
</gene>
<reference evidence="9" key="1">
    <citation type="submission" date="2025-08" db="UniProtKB">
        <authorList>
            <consortium name="RefSeq"/>
        </authorList>
    </citation>
    <scope>IDENTIFICATION</scope>
</reference>
<name>A0ABM3M5S8_BICAN</name>
<accession>A0ABM3M5S8</accession>
<dbReference type="Proteomes" id="UP001652582">
    <property type="component" value="Chromosome 27"/>
</dbReference>
<feature type="compositionally biased region" description="Basic and acidic residues" evidence="6">
    <location>
        <begin position="671"/>
        <end position="685"/>
    </location>
</feature>
<feature type="region of interest" description="Disordered" evidence="6">
    <location>
        <begin position="248"/>
        <end position="285"/>
    </location>
</feature>
<dbReference type="PANTHER" id="PTHR24408:SF58">
    <property type="entry name" value="TRANSCRIPTION FACTOR (TFIIIA), PUTATIVE (AFU_ORTHOLOGUE AFUA_1G05150)-RELATED"/>
    <property type="match status" value="1"/>
</dbReference>
<evidence type="ECO:0000256" key="1">
    <source>
        <dbReference type="ARBA" id="ARBA00022723"/>
    </source>
</evidence>
<evidence type="ECO:0000256" key="2">
    <source>
        <dbReference type="ARBA" id="ARBA00022737"/>
    </source>
</evidence>
<evidence type="ECO:0000259" key="7">
    <source>
        <dbReference type="PROSITE" id="PS50157"/>
    </source>
</evidence>
<dbReference type="GeneID" id="112056425"/>
<keyword evidence="4" id="KW-0862">Zinc</keyword>
<dbReference type="PANTHER" id="PTHR24408">
    <property type="entry name" value="ZINC FINGER PROTEIN"/>
    <property type="match status" value="1"/>
</dbReference>
<evidence type="ECO:0000256" key="3">
    <source>
        <dbReference type="ARBA" id="ARBA00022771"/>
    </source>
</evidence>
<organism evidence="8 9">
    <name type="scientific">Bicyclus anynana</name>
    <name type="common">Squinting bush brown butterfly</name>
    <dbReference type="NCBI Taxonomy" id="110368"/>
    <lineage>
        <taxon>Eukaryota</taxon>
        <taxon>Metazoa</taxon>
        <taxon>Ecdysozoa</taxon>
        <taxon>Arthropoda</taxon>
        <taxon>Hexapoda</taxon>
        <taxon>Insecta</taxon>
        <taxon>Pterygota</taxon>
        <taxon>Neoptera</taxon>
        <taxon>Endopterygota</taxon>
        <taxon>Lepidoptera</taxon>
        <taxon>Glossata</taxon>
        <taxon>Ditrysia</taxon>
        <taxon>Papilionoidea</taxon>
        <taxon>Nymphalidae</taxon>
        <taxon>Satyrinae</taxon>
        <taxon>Satyrini</taxon>
        <taxon>Mycalesina</taxon>
        <taxon>Bicyclus</taxon>
    </lineage>
</organism>
<feature type="compositionally biased region" description="Basic residues" evidence="6">
    <location>
        <begin position="271"/>
        <end position="285"/>
    </location>
</feature>
<dbReference type="SMART" id="SM00355">
    <property type="entry name" value="ZnF_C2H2"/>
    <property type="match status" value="10"/>
</dbReference>
<dbReference type="Gene3D" id="3.30.160.60">
    <property type="entry name" value="Classic Zinc Finger"/>
    <property type="match status" value="5"/>
</dbReference>
<dbReference type="PROSITE" id="PS00028">
    <property type="entry name" value="ZINC_FINGER_C2H2_1"/>
    <property type="match status" value="6"/>
</dbReference>
<feature type="region of interest" description="Disordered" evidence="6">
    <location>
        <begin position="497"/>
        <end position="519"/>
    </location>
</feature>
<feature type="domain" description="C2H2-type" evidence="7">
    <location>
        <begin position="627"/>
        <end position="655"/>
    </location>
</feature>
<keyword evidence="8" id="KW-1185">Reference proteome</keyword>
<evidence type="ECO:0000313" key="8">
    <source>
        <dbReference type="Proteomes" id="UP001652582"/>
    </source>
</evidence>
<sequence>MELRSNSDVGRVKSKKPVSTAKFCVVCLATDCKLYPLSKYGLAEAYRNLTDKSLLCNVNFAPEFCTECAQRLVNCDKFRDKSLRSFDLLLQLCKRKQVLTTEDIKEIDRTQNQLASNISQKIYNPDHCDSHVIHNPIEQTGHLQIDIKPKIEELNDANSEEEYLADDIDHGTEFIYEYNEEKHTEIDTDDSDQFIYIKNETLNKKCDNVTDSESDVEIINDVDDEKKLDTKNSDYVLVIVEPKDTNAVEKGNTSDAKKRKKAVKKDELSPKRKTPKMRLKKKTKKSIKSGNQDYLKYFEVTKLSLEEQLATIQSRKEAPNFKKSRYKCMTCYKGFSNVTTYEAHMARHTDKYGPFVCEICGLHNKSSDRYRHHVKNHSRVYSCNVCPFVTTYDITAEKHALWHDGITYKCEICSAEFSKKTTYLSHLRIWHPSDVVCTLCGCSFINDRGLRLHMSYKHRSNDIESPSGPKCEPCNIRFASESAYQQHLDVSLKHADDSTLEPDSPKIPNNKLNMKHAPRSRQDIQTVECELCGTQLKGFKLYALHFSKIHPDKTSSQLRPNLEQFLCDQCGKSFKYPSLLKDHQLVHSGVRKYQSDKSYPCPICGKKFTLKGNTDRHMWTHKNVKPFKCHSCEKTFVNPSDRARHVLHVHLKQPWPKKNPGPRIRRSRTLHAKETSEIKWPKGERDEELTTEED</sequence>
<feature type="region of interest" description="Disordered" evidence="6">
    <location>
        <begin position="653"/>
        <end position="694"/>
    </location>
</feature>
<dbReference type="InterPro" id="IPR036236">
    <property type="entry name" value="Znf_C2H2_sf"/>
</dbReference>
<dbReference type="SUPFAM" id="SSF57667">
    <property type="entry name" value="beta-beta-alpha zinc fingers"/>
    <property type="match status" value="4"/>
</dbReference>
<keyword evidence="3 5" id="KW-0863">Zinc-finger</keyword>
<evidence type="ECO:0000256" key="4">
    <source>
        <dbReference type="ARBA" id="ARBA00022833"/>
    </source>
</evidence>
<dbReference type="InterPro" id="IPR013087">
    <property type="entry name" value="Znf_C2H2_type"/>
</dbReference>
<keyword evidence="2" id="KW-0677">Repeat</keyword>
<feature type="domain" description="C2H2-type" evidence="7">
    <location>
        <begin position="565"/>
        <end position="592"/>
    </location>
</feature>